<evidence type="ECO:0000256" key="1">
    <source>
        <dbReference type="SAM" id="MobiDB-lite"/>
    </source>
</evidence>
<comment type="caution">
    <text evidence="2">The sequence shown here is derived from an EMBL/GenBank/DDBJ whole genome shotgun (WGS) entry which is preliminary data.</text>
</comment>
<dbReference type="EMBL" id="QKNX01000001">
    <property type="protein sequence ID" value="TKR28129.1"/>
    <property type="molecule type" value="Genomic_DNA"/>
</dbReference>
<keyword evidence="3" id="KW-1185">Reference proteome</keyword>
<dbReference type="Proteomes" id="UP000308037">
    <property type="component" value="Unassembled WGS sequence"/>
</dbReference>
<proteinExistence type="predicted"/>
<protein>
    <submittedName>
        <fullName evidence="2">Uncharacterized protein</fullName>
    </submittedName>
</protein>
<gene>
    <name evidence="2" type="ORF">DM868_03350</name>
</gene>
<reference evidence="2 3" key="1">
    <citation type="submission" date="2019-04" db="EMBL/GenBank/DDBJ databases">
        <title>Natronomonas sp. F20-122 a newhaloarchaeon isolated from a saline saltern of Isla Bacuta, Huelva, Spain.</title>
        <authorList>
            <person name="Duran-Viseras A."/>
            <person name="Sanchez-Porro C."/>
            <person name="Ventosa A."/>
        </authorList>
    </citation>
    <scope>NUCLEOTIDE SEQUENCE [LARGE SCALE GENOMIC DNA]</scope>
    <source>
        <strain evidence="2 3">F20-122</strain>
    </source>
</reference>
<accession>A0A4U5JPI9</accession>
<feature type="region of interest" description="Disordered" evidence="1">
    <location>
        <begin position="1"/>
        <end position="20"/>
    </location>
</feature>
<evidence type="ECO:0000313" key="2">
    <source>
        <dbReference type="EMBL" id="TKR28129.1"/>
    </source>
</evidence>
<dbReference type="RefSeq" id="WP_137275428.1">
    <property type="nucleotide sequence ID" value="NZ_QKNX01000001.1"/>
</dbReference>
<name>A0A4U5JPI9_9EURY</name>
<organism evidence="2 3">
    <name type="scientific">Natronomonas salsuginis</name>
    <dbReference type="NCBI Taxonomy" id="2217661"/>
    <lineage>
        <taxon>Archaea</taxon>
        <taxon>Methanobacteriati</taxon>
        <taxon>Methanobacteriota</taxon>
        <taxon>Stenosarchaea group</taxon>
        <taxon>Halobacteria</taxon>
        <taxon>Halobacteriales</taxon>
        <taxon>Natronomonadaceae</taxon>
        <taxon>Natronomonas</taxon>
    </lineage>
</organism>
<dbReference type="AlphaFoldDB" id="A0A4U5JPI9"/>
<evidence type="ECO:0000313" key="3">
    <source>
        <dbReference type="Proteomes" id="UP000308037"/>
    </source>
</evidence>
<sequence length="105" mass="11474">MSRHEASDEYPEEGFLEEMRTSGNCDHVGYEYDDGDRTALVSSPSSAAYGTAAHATVTHGERLAHVEFVSTFKTTCDSQPRPDYDMVVAMVESLGANPETTFSFA</sequence>